<dbReference type="InterPro" id="IPR036388">
    <property type="entry name" value="WH-like_DNA-bd_sf"/>
</dbReference>
<gene>
    <name evidence="5" type="ORF">A5892_01415</name>
</gene>
<dbReference type="Gene3D" id="1.10.10.10">
    <property type="entry name" value="Winged helix-like DNA-binding domain superfamily/Winged helix DNA-binding domain"/>
    <property type="match status" value="1"/>
</dbReference>
<dbReference type="PROSITE" id="PS50949">
    <property type="entry name" value="HTH_GNTR"/>
    <property type="match status" value="1"/>
</dbReference>
<name>A0A172YJT9_9GAMM</name>
<dbReference type="InterPro" id="IPR008920">
    <property type="entry name" value="TF_FadR/GntR_C"/>
</dbReference>
<sequence length="233" mass="25827">MHRSGQLPAQVAAKIAERIEQCSLAPGDKLPTEHALAKSFGVSRSVVREAVAQLRHEGFVHSRQGVGIFVADAQHRQSIRIEQDALRDPQSFFDLFQLRVPLEIEAAGLAARRRSEAQLEEIERTLAEMNGVHKWTEEGIVADLAFHRTLTLATNNTYFTTFLGFIAERIGTTISAARSTAVLEEIVEITIAEHTVIRDAIAARDVAAARVAMHRHIVNAAGRLGLRLEDERR</sequence>
<dbReference type="Proteomes" id="UP000077875">
    <property type="component" value="Chromosome"/>
</dbReference>
<dbReference type="GO" id="GO:0003700">
    <property type="term" value="F:DNA-binding transcription factor activity"/>
    <property type="evidence" value="ECO:0007669"/>
    <property type="project" value="InterPro"/>
</dbReference>
<evidence type="ECO:0000256" key="3">
    <source>
        <dbReference type="ARBA" id="ARBA00023163"/>
    </source>
</evidence>
<dbReference type="SMART" id="SM00895">
    <property type="entry name" value="FCD"/>
    <property type="match status" value="1"/>
</dbReference>
<organism evidence="5 6">
    <name type="scientific">Halotalea alkalilenta</name>
    <dbReference type="NCBI Taxonomy" id="376489"/>
    <lineage>
        <taxon>Bacteria</taxon>
        <taxon>Pseudomonadati</taxon>
        <taxon>Pseudomonadota</taxon>
        <taxon>Gammaproteobacteria</taxon>
        <taxon>Oceanospirillales</taxon>
        <taxon>Halomonadaceae</taxon>
        <taxon>Halotalea</taxon>
    </lineage>
</organism>
<dbReference type="KEGG" id="haa:A5892_01415"/>
<dbReference type="STRING" id="376489.A5892_01415"/>
<dbReference type="AlphaFoldDB" id="A0A172YJT9"/>
<keyword evidence="6" id="KW-1185">Reference proteome</keyword>
<evidence type="ECO:0000256" key="1">
    <source>
        <dbReference type="ARBA" id="ARBA00023015"/>
    </source>
</evidence>
<dbReference type="InterPro" id="IPR000524">
    <property type="entry name" value="Tscrpt_reg_HTH_GntR"/>
</dbReference>
<dbReference type="PANTHER" id="PTHR43537">
    <property type="entry name" value="TRANSCRIPTIONAL REGULATOR, GNTR FAMILY"/>
    <property type="match status" value="1"/>
</dbReference>
<dbReference type="Pfam" id="PF07729">
    <property type="entry name" value="FCD"/>
    <property type="match status" value="1"/>
</dbReference>
<dbReference type="CDD" id="cd07377">
    <property type="entry name" value="WHTH_GntR"/>
    <property type="match status" value="1"/>
</dbReference>
<dbReference type="PANTHER" id="PTHR43537:SF44">
    <property type="entry name" value="GNTR FAMILY REGULATORY PROTEIN"/>
    <property type="match status" value="1"/>
</dbReference>
<dbReference type="Gene3D" id="1.20.120.530">
    <property type="entry name" value="GntR ligand-binding domain-like"/>
    <property type="match status" value="1"/>
</dbReference>
<proteinExistence type="predicted"/>
<keyword evidence="1" id="KW-0805">Transcription regulation</keyword>
<dbReference type="SUPFAM" id="SSF46785">
    <property type="entry name" value="Winged helix' DNA-binding domain"/>
    <property type="match status" value="1"/>
</dbReference>
<dbReference type="PRINTS" id="PR00035">
    <property type="entry name" value="HTHGNTR"/>
</dbReference>
<keyword evidence="3" id="KW-0804">Transcription</keyword>
<reference evidence="5 6" key="1">
    <citation type="submission" date="2016-04" db="EMBL/GenBank/DDBJ databases">
        <title>Complete Genome Sequence of Halotalea alkalilenta IHB B 13600.</title>
        <authorList>
            <person name="Swarnkar M.K."/>
            <person name="Sharma A."/>
            <person name="Kaushal K."/>
            <person name="Soni R."/>
            <person name="Rana S."/>
            <person name="Singh A.K."/>
            <person name="Gulati A."/>
        </authorList>
    </citation>
    <scope>NUCLEOTIDE SEQUENCE [LARGE SCALE GENOMIC DNA]</scope>
    <source>
        <strain evidence="5 6">IHB B 13600</strain>
    </source>
</reference>
<dbReference type="EMBL" id="CP015243">
    <property type="protein sequence ID" value="ANF59422.1"/>
    <property type="molecule type" value="Genomic_DNA"/>
</dbReference>
<dbReference type="SUPFAM" id="SSF48008">
    <property type="entry name" value="GntR ligand-binding domain-like"/>
    <property type="match status" value="1"/>
</dbReference>
<dbReference type="InterPro" id="IPR036390">
    <property type="entry name" value="WH_DNA-bd_sf"/>
</dbReference>
<dbReference type="GO" id="GO:0003677">
    <property type="term" value="F:DNA binding"/>
    <property type="evidence" value="ECO:0007669"/>
    <property type="project" value="UniProtKB-KW"/>
</dbReference>
<keyword evidence="2" id="KW-0238">DNA-binding</keyword>
<accession>A0A172YJT9</accession>
<evidence type="ECO:0000259" key="4">
    <source>
        <dbReference type="PROSITE" id="PS50949"/>
    </source>
</evidence>
<evidence type="ECO:0000313" key="6">
    <source>
        <dbReference type="Proteomes" id="UP000077875"/>
    </source>
</evidence>
<protein>
    <submittedName>
        <fullName evidence="5">GntR family transcriptional regulator</fullName>
    </submittedName>
</protein>
<feature type="domain" description="HTH gntR-type" evidence="4">
    <location>
        <begin position="5"/>
        <end position="73"/>
    </location>
</feature>
<dbReference type="SMART" id="SM00345">
    <property type="entry name" value="HTH_GNTR"/>
    <property type="match status" value="1"/>
</dbReference>
<dbReference type="Pfam" id="PF00392">
    <property type="entry name" value="GntR"/>
    <property type="match status" value="1"/>
</dbReference>
<dbReference type="InterPro" id="IPR011711">
    <property type="entry name" value="GntR_C"/>
</dbReference>
<evidence type="ECO:0000313" key="5">
    <source>
        <dbReference type="EMBL" id="ANF59422.1"/>
    </source>
</evidence>
<evidence type="ECO:0000256" key="2">
    <source>
        <dbReference type="ARBA" id="ARBA00023125"/>
    </source>
</evidence>